<keyword evidence="1" id="KW-0732">Signal</keyword>
<accession>A0A016UJZ0</accession>
<sequence length="66" mass="6954">MLWTRGGTAAPALWLSAALLEAAGNHDVSVFLRVSAQQAPQTLEPAERHANTAFRPSGAPKFLGVV</sequence>
<organism evidence="2 3">
    <name type="scientific">Ancylostoma ceylanicum</name>
    <dbReference type="NCBI Taxonomy" id="53326"/>
    <lineage>
        <taxon>Eukaryota</taxon>
        <taxon>Metazoa</taxon>
        <taxon>Ecdysozoa</taxon>
        <taxon>Nematoda</taxon>
        <taxon>Chromadorea</taxon>
        <taxon>Rhabditida</taxon>
        <taxon>Rhabditina</taxon>
        <taxon>Rhabditomorpha</taxon>
        <taxon>Strongyloidea</taxon>
        <taxon>Ancylostomatidae</taxon>
        <taxon>Ancylostomatinae</taxon>
        <taxon>Ancylostoma</taxon>
    </lineage>
</organism>
<name>A0A016UJZ0_9BILA</name>
<evidence type="ECO:0000256" key="1">
    <source>
        <dbReference type="SAM" id="SignalP"/>
    </source>
</evidence>
<evidence type="ECO:0008006" key="4">
    <source>
        <dbReference type="Google" id="ProtNLM"/>
    </source>
</evidence>
<dbReference type="Proteomes" id="UP000024635">
    <property type="component" value="Unassembled WGS sequence"/>
</dbReference>
<keyword evidence="3" id="KW-1185">Reference proteome</keyword>
<gene>
    <name evidence="2" type="primary">Acey_s0039.g43</name>
    <name evidence="2" type="ORF">Y032_0039g43</name>
</gene>
<feature type="signal peptide" evidence="1">
    <location>
        <begin position="1"/>
        <end position="24"/>
    </location>
</feature>
<proteinExistence type="predicted"/>
<evidence type="ECO:0000313" key="3">
    <source>
        <dbReference type="Proteomes" id="UP000024635"/>
    </source>
</evidence>
<dbReference type="EMBL" id="JARK01001375">
    <property type="protein sequence ID" value="EYC14853.1"/>
    <property type="molecule type" value="Genomic_DNA"/>
</dbReference>
<protein>
    <recommendedName>
        <fullName evidence="4">Secreted protein</fullName>
    </recommendedName>
</protein>
<evidence type="ECO:0000313" key="2">
    <source>
        <dbReference type="EMBL" id="EYC14853.1"/>
    </source>
</evidence>
<dbReference type="AlphaFoldDB" id="A0A016UJZ0"/>
<comment type="caution">
    <text evidence="2">The sequence shown here is derived from an EMBL/GenBank/DDBJ whole genome shotgun (WGS) entry which is preliminary data.</text>
</comment>
<feature type="chain" id="PRO_5001492455" description="Secreted protein" evidence="1">
    <location>
        <begin position="25"/>
        <end position="66"/>
    </location>
</feature>
<reference evidence="3" key="1">
    <citation type="journal article" date="2015" name="Nat. Genet.">
        <title>The genome and transcriptome of the zoonotic hookworm Ancylostoma ceylanicum identify infection-specific gene families.</title>
        <authorList>
            <person name="Schwarz E.M."/>
            <person name="Hu Y."/>
            <person name="Antoshechkin I."/>
            <person name="Miller M.M."/>
            <person name="Sternberg P.W."/>
            <person name="Aroian R.V."/>
        </authorList>
    </citation>
    <scope>NUCLEOTIDE SEQUENCE</scope>
    <source>
        <strain evidence="3">HY135</strain>
    </source>
</reference>